<dbReference type="CDD" id="cd12148">
    <property type="entry name" value="fungal_TF_MHR"/>
    <property type="match status" value="1"/>
</dbReference>
<reference evidence="5" key="1">
    <citation type="journal article" date="2020" name="Stud. Mycol.">
        <title>101 Dothideomycetes genomes: a test case for predicting lifestyles and emergence of pathogens.</title>
        <authorList>
            <person name="Haridas S."/>
            <person name="Albert R."/>
            <person name="Binder M."/>
            <person name="Bloem J."/>
            <person name="Labutti K."/>
            <person name="Salamov A."/>
            <person name="Andreopoulos B."/>
            <person name="Baker S."/>
            <person name="Barry K."/>
            <person name="Bills G."/>
            <person name="Bluhm B."/>
            <person name="Cannon C."/>
            <person name="Castanera R."/>
            <person name="Culley D."/>
            <person name="Daum C."/>
            <person name="Ezra D."/>
            <person name="Gonzalez J."/>
            <person name="Henrissat B."/>
            <person name="Kuo A."/>
            <person name="Liang C."/>
            <person name="Lipzen A."/>
            <person name="Lutzoni F."/>
            <person name="Magnuson J."/>
            <person name="Mondo S."/>
            <person name="Nolan M."/>
            <person name="Ohm R."/>
            <person name="Pangilinan J."/>
            <person name="Park H.-J."/>
            <person name="Ramirez L."/>
            <person name="Alfaro M."/>
            <person name="Sun H."/>
            <person name="Tritt A."/>
            <person name="Yoshinaga Y."/>
            <person name="Zwiers L.-H."/>
            <person name="Turgeon B."/>
            <person name="Goodwin S."/>
            <person name="Spatafora J."/>
            <person name="Crous P."/>
            <person name="Grigoriev I."/>
        </authorList>
    </citation>
    <scope>NUCLEOTIDE SEQUENCE</scope>
    <source>
        <strain evidence="5">CBS 116005</strain>
    </source>
</reference>
<organism evidence="5 6">
    <name type="scientific">Teratosphaeria nubilosa</name>
    <dbReference type="NCBI Taxonomy" id="161662"/>
    <lineage>
        <taxon>Eukaryota</taxon>
        <taxon>Fungi</taxon>
        <taxon>Dikarya</taxon>
        <taxon>Ascomycota</taxon>
        <taxon>Pezizomycotina</taxon>
        <taxon>Dothideomycetes</taxon>
        <taxon>Dothideomycetidae</taxon>
        <taxon>Mycosphaerellales</taxon>
        <taxon>Teratosphaeriaceae</taxon>
        <taxon>Teratosphaeria</taxon>
    </lineage>
</organism>
<dbReference type="SUPFAM" id="SSF57701">
    <property type="entry name" value="Zn2/Cys6 DNA-binding domain"/>
    <property type="match status" value="1"/>
</dbReference>
<sequence length="514" mass="57327">CLECRKKHLKCDAAQPICGRCQRNSLSCSYTPSRRGGLTRAQRRIHQEQRRPMSCASPRMPPSQNAGLLVGGTPTTIEAVPSRLQQLDESAAGTPNSATLNTPSTIRSCRFSGLSEREMDYLINLFYANFWLVHPMLVPRHAYAQQSYPDHVKLVICLIGSYYASPTYPRASLWQATTSAFSTLTVRDIHRVQALVLYAILLHAQQQSKEATACIVEATDIAISVGLNRPEFASERAGMNPLVEESYRRTWWELYIVDGFMAVVHQLQGFRSNSVGMHPNLPCEETLYAQAICDHRPVTLQQFEDRAFATEACAYSSFCYRIEAIRIISRILAVARANDAEPDEIQAVDNALASWKYHLPVSKSDVIDQYGHVDHMLLQANVFIQCATIILHFPRSDLPLTMSTCSDLACTRHTSRITATSRQHTVKAISASKELSNLAALPWCMTVHSPFFTYGLILGCIVQLSASSSHAQTCLQQHRDRVTLMIGALKTLSEKWAVAQNALRHLVKVSGSIF</sequence>
<protein>
    <recommendedName>
        <fullName evidence="4">Zn(2)-C6 fungal-type domain-containing protein</fullName>
    </recommendedName>
</protein>
<evidence type="ECO:0000256" key="2">
    <source>
        <dbReference type="ARBA" id="ARBA00023242"/>
    </source>
</evidence>
<dbReference type="EMBL" id="ML995902">
    <property type="protein sequence ID" value="KAF2765067.1"/>
    <property type="molecule type" value="Genomic_DNA"/>
</dbReference>
<dbReference type="SMART" id="SM00066">
    <property type="entry name" value="GAL4"/>
    <property type="match status" value="1"/>
</dbReference>
<dbReference type="InterPro" id="IPR001138">
    <property type="entry name" value="Zn2Cys6_DnaBD"/>
</dbReference>
<keyword evidence="6" id="KW-1185">Reference proteome</keyword>
<dbReference type="PROSITE" id="PS50048">
    <property type="entry name" value="ZN2_CY6_FUNGAL_2"/>
    <property type="match status" value="1"/>
</dbReference>
<evidence type="ECO:0000259" key="4">
    <source>
        <dbReference type="PROSITE" id="PS50048"/>
    </source>
</evidence>
<dbReference type="PANTHER" id="PTHR47431">
    <property type="entry name" value="ZN(II)2CYS6 TRANSCRIPTION FACTOR (EUROFUNG)-RELATED"/>
    <property type="match status" value="1"/>
</dbReference>
<evidence type="ECO:0000256" key="1">
    <source>
        <dbReference type="ARBA" id="ARBA00022723"/>
    </source>
</evidence>
<keyword evidence="2" id="KW-0539">Nucleus</keyword>
<dbReference type="GO" id="GO:0008270">
    <property type="term" value="F:zinc ion binding"/>
    <property type="evidence" value="ECO:0007669"/>
    <property type="project" value="InterPro"/>
</dbReference>
<dbReference type="GO" id="GO:0003677">
    <property type="term" value="F:DNA binding"/>
    <property type="evidence" value="ECO:0007669"/>
    <property type="project" value="InterPro"/>
</dbReference>
<feature type="region of interest" description="Disordered" evidence="3">
    <location>
        <begin position="31"/>
        <end position="61"/>
    </location>
</feature>
<dbReference type="InterPro" id="IPR007219">
    <property type="entry name" value="XnlR_reg_dom"/>
</dbReference>
<evidence type="ECO:0000313" key="5">
    <source>
        <dbReference type="EMBL" id="KAF2765067.1"/>
    </source>
</evidence>
<name>A0A6G1KWU6_9PEZI</name>
<dbReference type="Pfam" id="PF04082">
    <property type="entry name" value="Fungal_trans"/>
    <property type="match status" value="1"/>
</dbReference>
<feature type="non-terminal residue" evidence="5">
    <location>
        <position position="514"/>
    </location>
</feature>
<dbReference type="PANTHER" id="PTHR47431:SF2">
    <property type="entry name" value="ZN(II)2CYS6 TRANSCRIPTION FACTOR (EUROFUNG)"/>
    <property type="match status" value="1"/>
</dbReference>
<gene>
    <name evidence="5" type="ORF">EJ03DRAFT_248140</name>
</gene>
<evidence type="ECO:0000256" key="3">
    <source>
        <dbReference type="SAM" id="MobiDB-lite"/>
    </source>
</evidence>
<dbReference type="CDD" id="cd00067">
    <property type="entry name" value="GAL4"/>
    <property type="match status" value="1"/>
</dbReference>
<dbReference type="InterPro" id="IPR036864">
    <property type="entry name" value="Zn2-C6_fun-type_DNA-bd_sf"/>
</dbReference>
<dbReference type="AlphaFoldDB" id="A0A6G1KWU6"/>
<accession>A0A6G1KWU6</accession>
<dbReference type="Gene3D" id="4.10.240.10">
    <property type="entry name" value="Zn(2)-C6 fungal-type DNA-binding domain"/>
    <property type="match status" value="1"/>
</dbReference>
<dbReference type="Proteomes" id="UP000799436">
    <property type="component" value="Unassembled WGS sequence"/>
</dbReference>
<dbReference type="GO" id="GO:0006351">
    <property type="term" value="P:DNA-templated transcription"/>
    <property type="evidence" value="ECO:0007669"/>
    <property type="project" value="InterPro"/>
</dbReference>
<evidence type="ECO:0000313" key="6">
    <source>
        <dbReference type="Proteomes" id="UP000799436"/>
    </source>
</evidence>
<proteinExistence type="predicted"/>
<feature type="non-terminal residue" evidence="5">
    <location>
        <position position="1"/>
    </location>
</feature>
<dbReference type="GO" id="GO:0000981">
    <property type="term" value="F:DNA-binding transcription factor activity, RNA polymerase II-specific"/>
    <property type="evidence" value="ECO:0007669"/>
    <property type="project" value="InterPro"/>
</dbReference>
<feature type="domain" description="Zn(2)-C6 fungal-type" evidence="4">
    <location>
        <begin position="1"/>
        <end position="30"/>
    </location>
</feature>
<dbReference type="OrthoDB" id="10067394at2759"/>
<keyword evidence="1" id="KW-0479">Metal-binding</keyword>
<dbReference type="Pfam" id="PF00172">
    <property type="entry name" value="Zn_clus"/>
    <property type="match status" value="1"/>
</dbReference>